<evidence type="ECO:0000313" key="3">
    <source>
        <dbReference type="Proteomes" id="UP000710849"/>
    </source>
</evidence>
<dbReference type="AlphaFoldDB" id="A0A9P5M4D5"/>
<feature type="compositionally biased region" description="Basic and acidic residues" evidence="1">
    <location>
        <begin position="28"/>
        <end position="59"/>
    </location>
</feature>
<organism evidence="2 3">
    <name type="scientific">Botrytis byssoidea</name>
    <dbReference type="NCBI Taxonomy" id="139641"/>
    <lineage>
        <taxon>Eukaryota</taxon>
        <taxon>Fungi</taxon>
        <taxon>Dikarya</taxon>
        <taxon>Ascomycota</taxon>
        <taxon>Pezizomycotina</taxon>
        <taxon>Leotiomycetes</taxon>
        <taxon>Helotiales</taxon>
        <taxon>Sclerotiniaceae</taxon>
        <taxon>Botrytis</taxon>
    </lineage>
</organism>
<feature type="region of interest" description="Disordered" evidence="1">
    <location>
        <begin position="26"/>
        <end position="59"/>
    </location>
</feature>
<evidence type="ECO:0000256" key="1">
    <source>
        <dbReference type="SAM" id="MobiDB-lite"/>
    </source>
</evidence>
<sequence>MKGWSRYVSRELWMFVLDDETEEAVTTQERKVEWRGGEKEKDESRKSSGEKERRQKGTM</sequence>
<dbReference type="EMBL" id="RCSW01000001">
    <property type="protein sequence ID" value="KAF7955243.1"/>
    <property type="molecule type" value="Genomic_DNA"/>
</dbReference>
<name>A0A9P5M4D5_9HELO</name>
<comment type="caution">
    <text evidence="2">The sequence shown here is derived from an EMBL/GenBank/DDBJ whole genome shotgun (WGS) entry which is preliminary data.</text>
</comment>
<proteinExistence type="predicted"/>
<dbReference type="Proteomes" id="UP000710849">
    <property type="component" value="Unassembled WGS sequence"/>
</dbReference>
<accession>A0A9P5M4D5</accession>
<dbReference type="RefSeq" id="XP_038738373.1">
    <property type="nucleotide sequence ID" value="XM_038871012.1"/>
</dbReference>
<reference evidence="2 3" key="1">
    <citation type="journal article" date="2020" name="Genome Biol. Evol.">
        <title>Comparative genomics of Sclerotiniaceae.</title>
        <authorList>
            <person name="Valero Jimenez C.A."/>
            <person name="Steentjes M."/>
            <person name="Scholten O.E."/>
            <person name="Van Kan J.A.L."/>
        </authorList>
    </citation>
    <scope>NUCLEOTIDE SEQUENCE [LARGE SCALE GENOMIC DNA]</scope>
    <source>
        <strain evidence="2 3">MUCL 94</strain>
    </source>
</reference>
<keyword evidence="3" id="KW-1185">Reference proteome</keyword>
<dbReference type="GeneID" id="62144091"/>
<gene>
    <name evidence="2" type="ORF">EAE97_000502</name>
</gene>
<protein>
    <submittedName>
        <fullName evidence="2">Uncharacterized protein</fullName>
    </submittedName>
</protein>
<evidence type="ECO:0000313" key="2">
    <source>
        <dbReference type="EMBL" id="KAF7955243.1"/>
    </source>
</evidence>